<evidence type="ECO:0000313" key="3">
    <source>
        <dbReference type="EMBL" id="AZI59050.1"/>
    </source>
</evidence>
<proteinExistence type="predicted"/>
<evidence type="ECO:0000256" key="1">
    <source>
        <dbReference type="ARBA" id="ARBA00022946"/>
    </source>
</evidence>
<dbReference type="PANTHER" id="PTHR22602">
    <property type="entry name" value="TRANSFERASE CAF17, MITOCHONDRIAL-RELATED"/>
    <property type="match status" value="1"/>
</dbReference>
<gene>
    <name evidence="3" type="ORF">EH165_13765</name>
</gene>
<dbReference type="AlphaFoldDB" id="A0A3G8ZP68"/>
<sequence length="362" mass="38511">MTTHTSALLTLPGAVAASGVDGGVAWHYGDPTVEQRRAEQGVGLVDRDQRGVITVIGADRHDWLNKLTSQLLLPLADGTTTQALVLTPQGHVEYHFGVTEVGDTTYLDTDAGTDEGLSKYLQMMKFWSDVEVTVRSNDFQQLSLIGPRASEVGARLGLGQVEAGCAVPLPEGGFLRATDTGLDFVVPHDRALTLAQQLIAGGATPVGTWADDALRIPTRRVRTGVDTDDRTIPHEVGLLGVAVHMNKGCYRGQETVARVANLGRPPRRLVMLNLDGTQDVLPNPGDDILTDQGRVVGRVGTVAIHYEDGPIALALVKRNIGPETPLLAGGVDARIDPADVAPENAAPASAIDRATFTKIRPR</sequence>
<evidence type="ECO:0000259" key="2">
    <source>
        <dbReference type="Pfam" id="PF01571"/>
    </source>
</evidence>
<dbReference type="PANTHER" id="PTHR22602:SF0">
    <property type="entry name" value="TRANSFERASE CAF17, MITOCHONDRIAL-RELATED"/>
    <property type="match status" value="1"/>
</dbReference>
<keyword evidence="4" id="KW-1185">Reference proteome</keyword>
<dbReference type="InterPro" id="IPR045179">
    <property type="entry name" value="YgfZ/GcvT"/>
</dbReference>
<dbReference type="Pfam" id="PF01571">
    <property type="entry name" value="GCV_T"/>
    <property type="match status" value="1"/>
</dbReference>
<dbReference type="InterPro" id="IPR027266">
    <property type="entry name" value="TrmE/GcvT-like"/>
</dbReference>
<protein>
    <submittedName>
        <fullName evidence="3">Folate-binding protein</fullName>
    </submittedName>
</protein>
<dbReference type="RefSeq" id="WP_124799954.1">
    <property type="nucleotide sequence ID" value="NZ_CP034170.1"/>
</dbReference>
<keyword evidence="1" id="KW-0809">Transit peptide</keyword>
<reference evidence="3 4" key="1">
    <citation type="submission" date="2018-11" db="EMBL/GenBank/DDBJ databases">
        <authorList>
            <person name="Da X."/>
        </authorList>
    </citation>
    <scope>NUCLEOTIDE SEQUENCE [LARGE SCALE GENOMIC DNA]</scope>
    <source>
        <strain evidence="3 4">S14-144</strain>
    </source>
</reference>
<dbReference type="NCBIfam" id="TIGR03317">
    <property type="entry name" value="ygfZ_signature"/>
    <property type="match status" value="1"/>
</dbReference>
<dbReference type="InterPro" id="IPR006222">
    <property type="entry name" value="GCVT_N"/>
</dbReference>
<dbReference type="InterPro" id="IPR017703">
    <property type="entry name" value="YgfZ/GCV_T_CS"/>
</dbReference>
<feature type="domain" description="GCVT N-terminal" evidence="2">
    <location>
        <begin position="34"/>
        <end position="154"/>
    </location>
</feature>
<evidence type="ECO:0000313" key="4">
    <source>
        <dbReference type="Proteomes" id="UP000268084"/>
    </source>
</evidence>
<reference evidence="3 4" key="2">
    <citation type="submission" date="2018-12" db="EMBL/GenBank/DDBJ databases">
        <title>Nakamurella antarcticus sp. nov., isolated from Antarctica South Shetland Islands soil.</title>
        <authorList>
            <person name="Peng F."/>
        </authorList>
    </citation>
    <scope>NUCLEOTIDE SEQUENCE [LARGE SCALE GENOMIC DNA]</scope>
    <source>
        <strain evidence="3 4">S14-144</strain>
    </source>
</reference>
<dbReference type="SUPFAM" id="SSF103025">
    <property type="entry name" value="Folate-binding domain"/>
    <property type="match status" value="1"/>
</dbReference>
<organism evidence="3 4">
    <name type="scientific">Nakamurella antarctica</name>
    <dbReference type="NCBI Taxonomy" id="1902245"/>
    <lineage>
        <taxon>Bacteria</taxon>
        <taxon>Bacillati</taxon>
        <taxon>Actinomycetota</taxon>
        <taxon>Actinomycetes</taxon>
        <taxon>Nakamurellales</taxon>
        <taxon>Nakamurellaceae</taxon>
        <taxon>Nakamurella</taxon>
    </lineage>
</organism>
<name>A0A3G8ZP68_9ACTN</name>
<dbReference type="OrthoDB" id="9796287at2"/>
<dbReference type="Proteomes" id="UP000268084">
    <property type="component" value="Chromosome"/>
</dbReference>
<dbReference type="EMBL" id="CP034170">
    <property type="protein sequence ID" value="AZI59050.1"/>
    <property type="molecule type" value="Genomic_DNA"/>
</dbReference>
<dbReference type="GO" id="GO:0016226">
    <property type="term" value="P:iron-sulfur cluster assembly"/>
    <property type="evidence" value="ECO:0007669"/>
    <property type="project" value="TreeGrafter"/>
</dbReference>
<dbReference type="KEGG" id="nak:EH165_13765"/>
<dbReference type="Gene3D" id="3.30.1360.120">
    <property type="entry name" value="Probable tRNA modification gtpase trme, domain 1"/>
    <property type="match status" value="1"/>
</dbReference>
<accession>A0A3G8ZP68</accession>